<gene>
    <name evidence="1" type="ORF">F5544_29080</name>
</gene>
<reference evidence="1 2" key="1">
    <citation type="journal article" date="2019" name="ACS Chem. Biol.">
        <title>Identification and Mobilization of a Cryptic Antibiotic Biosynthesis Gene Locus from a Human-Pathogenic Nocardia Isolate.</title>
        <authorList>
            <person name="Herisse M."/>
            <person name="Ishida K."/>
            <person name="Porter J.L."/>
            <person name="Howden B."/>
            <person name="Hertweck C."/>
            <person name="Stinear T.P."/>
            <person name="Pidot S.J."/>
        </authorList>
    </citation>
    <scope>NUCLEOTIDE SEQUENCE [LARGE SCALE GENOMIC DNA]</scope>
    <source>
        <strain evidence="1 2">AUSMDU00012717</strain>
    </source>
</reference>
<dbReference type="RefSeq" id="WP_167476172.1">
    <property type="nucleotide sequence ID" value="NZ_CP046172.1"/>
</dbReference>
<accession>A0A6G9YKE7</accession>
<dbReference type="Proteomes" id="UP000503540">
    <property type="component" value="Chromosome"/>
</dbReference>
<evidence type="ECO:0000313" key="2">
    <source>
        <dbReference type="Proteomes" id="UP000503540"/>
    </source>
</evidence>
<dbReference type="KEGG" id="nah:F5544_29080"/>
<name>A0A6G9YKE7_9NOCA</name>
<sequence length="131" mass="14176">MSGIVFDTAAVLGWIHNHPYPQGIYWSFVEHGGIVVIPAAVLAAAEATERNRDALAVLLDAPHTLVSVLDRAAAADLGALLRRRVHSDQADMLITAAHAITEATSRGWYVLTDRAELLTQIDPKVLFDTLP</sequence>
<keyword evidence="2" id="KW-1185">Reference proteome</keyword>
<proteinExistence type="predicted"/>
<organism evidence="1 2">
    <name type="scientific">Nocardia arthritidis</name>
    <dbReference type="NCBI Taxonomy" id="228602"/>
    <lineage>
        <taxon>Bacteria</taxon>
        <taxon>Bacillati</taxon>
        <taxon>Actinomycetota</taxon>
        <taxon>Actinomycetes</taxon>
        <taxon>Mycobacteriales</taxon>
        <taxon>Nocardiaceae</taxon>
        <taxon>Nocardia</taxon>
    </lineage>
</organism>
<evidence type="ECO:0000313" key="1">
    <source>
        <dbReference type="EMBL" id="QIS13661.1"/>
    </source>
</evidence>
<dbReference type="AlphaFoldDB" id="A0A6G9YKE7"/>
<dbReference type="EMBL" id="CP046172">
    <property type="protein sequence ID" value="QIS13661.1"/>
    <property type="molecule type" value="Genomic_DNA"/>
</dbReference>
<evidence type="ECO:0008006" key="3">
    <source>
        <dbReference type="Google" id="ProtNLM"/>
    </source>
</evidence>
<protein>
    <recommendedName>
        <fullName evidence="3">PIN domain-containing protein</fullName>
    </recommendedName>
</protein>